<proteinExistence type="predicted"/>
<accession>A0A839RKB4</accession>
<dbReference type="Proteomes" id="UP000567922">
    <property type="component" value="Unassembled WGS sequence"/>
</dbReference>
<reference evidence="2 3" key="1">
    <citation type="submission" date="2020-08" db="EMBL/GenBank/DDBJ databases">
        <title>Sequencing the genomes of 1000 actinobacteria strains.</title>
        <authorList>
            <person name="Klenk H.-P."/>
        </authorList>
    </citation>
    <scope>NUCLEOTIDE SEQUENCE [LARGE SCALE GENOMIC DNA]</scope>
    <source>
        <strain evidence="2 3">DSM 45258</strain>
    </source>
</reference>
<feature type="transmembrane region" description="Helical" evidence="1">
    <location>
        <begin position="98"/>
        <end position="117"/>
    </location>
</feature>
<keyword evidence="1" id="KW-1133">Transmembrane helix</keyword>
<keyword evidence="1" id="KW-0812">Transmembrane</keyword>
<keyword evidence="1" id="KW-0472">Membrane</keyword>
<dbReference type="EMBL" id="JACHWS010000001">
    <property type="protein sequence ID" value="MBB3036749.1"/>
    <property type="molecule type" value="Genomic_DNA"/>
</dbReference>
<feature type="transmembrane region" description="Helical" evidence="1">
    <location>
        <begin position="12"/>
        <end position="34"/>
    </location>
</feature>
<name>A0A839RKB4_9ACTN</name>
<gene>
    <name evidence="2" type="ORF">FHU29_001183</name>
</gene>
<keyword evidence="3" id="KW-1185">Reference proteome</keyword>
<organism evidence="2 3">
    <name type="scientific">Hoyosella altamirensis</name>
    <dbReference type="NCBI Taxonomy" id="616997"/>
    <lineage>
        <taxon>Bacteria</taxon>
        <taxon>Bacillati</taxon>
        <taxon>Actinomycetota</taxon>
        <taxon>Actinomycetes</taxon>
        <taxon>Mycobacteriales</taxon>
        <taxon>Hoyosellaceae</taxon>
        <taxon>Hoyosella</taxon>
    </lineage>
</organism>
<feature type="transmembrane region" description="Helical" evidence="1">
    <location>
        <begin position="151"/>
        <end position="177"/>
    </location>
</feature>
<sequence length="184" mass="19682">MSTQAPATRGSSGLIVPLIAGLLVALTLGVYGRFHEPTYFSVNVAGFSSPTAVKAWLATVAIAFAVFQLVSAFVMYGKVPSVRAPAWIGTAHRWSGRIAVLASVPVAVHCLYALGFQDYSTRVLAHSLLGCFFYGVFVTKMLILTKKGLPAWALPVFGGLVFTGLTGLWLTSSLWFFSNNGLTF</sequence>
<dbReference type="InterPro" id="IPR045382">
    <property type="entry name" value="DUF6529"/>
</dbReference>
<protein>
    <submittedName>
        <fullName evidence="2">Uncharacterized protein</fullName>
    </submittedName>
</protein>
<dbReference type="Pfam" id="PF20139">
    <property type="entry name" value="DUF6529"/>
    <property type="match status" value="1"/>
</dbReference>
<evidence type="ECO:0000256" key="1">
    <source>
        <dbReference type="SAM" id="Phobius"/>
    </source>
</evidence>
<dbReference type="RefSeq" id="WP_064440849.1">
    <property type="nucleotide sequence ID" value="NZ_BDDI01000010.1"/>
</dbReference>
<feature type="transmembrane region" description="Helical" evidence="1">
    <location>
        <begin position="54"/>
        <end position="77"/>
    </location>
</feature>
<dbReference type="OrthoDB" id="8774535at2"/>
<evidence type="ECO:0000313" key="3">
    <source>
        <dbReference type="Proteomes" id="UP000567922"/>
    </source>
</evidence>
<comment type="caution">
    <text evidence="2">The sequence shown here is derived from an EMBL/GenBank/DDBJ whole genome shotgun (WGS) entry which is preliminary data.</text>
</comment>
<dbReference type="AlphaFoldDB" id="A0A839RKB4"/>
<evidence type="ECO:0000313" key="2">
    <source>
        <dbReference type="EMBL" id="MBB3036749.1"/>
    </source>
</evidence>
<feature type="transmembrane region" description="Helical" evidence="1">
    <location>
        <begin position="123"/>
        <end position="144"/>
    </location>
</feature>